<dbReference type="EMBL" id="FWXV01000002">
    <property type="protein sequence ID" value="SMC95579.1"/>
    <property type="molecule type" value="Genomic_DNA"/>
</dbReference>
<reference evidence="1 2" key="1">
    <citation type="submission" date="2017-04" db="EMBL/GenBank/DDBJ databases">
        <authorList>
            <person name="Afonso C.L."/>
            <person name="Miller P.J."/>
            <person name="Scott M.A."/>
            <person name="Spackman E."/>
            <person name="Goraichik I."/>
            <person name="Dimitrov K.M."/>
            <person name="Suarez D.L."/>
            <person name="Swayne D.E."/>
        </authorList>
    </citation>
    <scope>NUCLEOTIDE SEQUENCE [LARGE SCALE GENOMIC DNA]</scope>
    <source>
        <strain evidence="1 2">DSM 43828</strain>
    </source>
</reference>
<evidence type="ECO:0000313" key="2">
    <source>
        <dbReference type="Proteomes" id="UP000192674"/>
    </source>
</evidence>
<dbReference type="OrthoDB" id="3403421at2"/>
<dbReference type="GO" id="GO:0016757">
    <property type="term" value="F:glycosyltransferase activity"/>
    <property type="evidence" value="ECO:0007669"/>
    <property type="project" value="UniProtKB-KW"/>
</dbReference>
<dbReference type="AlphaFoldDB" id="A0A1W2DDF4"/>
<keyword evidence="2" id="KW-1185">Reference proteome</keyword>
<dbReference type="CDD" id="cd06223">
    <property type="entry name" value="PRTases_typeI"/>
    <property type="match status" value="1"/>
</dbReference>
<dbReference type="Gene3D" id="3.40.50.2020">
    <property type="match status" value="1"/>
</dbReference>
<dbReference type="SUPFAM" id="SSF53271">
    <property type="entry name" value="PRTase-like"/>
    <property type="match status" value="1"/>
</dbReference>
<dbReference type="InterPro" id="IPR000836">
    <property type="entry name" value="PRTase_dom"/>
</dbReference>
<dbReference type="Proteomes" id="UP000192674">
    <property type="component" value="Unassembled WGS sequence"/>
</dbReference>
<dbReference type="RefSeq" id="WP_051894774.1">
    <property type="nucleotide sequence ID" value="NZ_FWXV01000002.1"/>
</dbReference>
<accession>A0A1W2DDF4</accession>
<name>A0A1W2DDF4_KIBAR</name>
<proteinExistence type="predicted"/>
<dbReference type="InterPro" id="IPR029057">
    <property type="entry name" value="PRTase-like"/>
</dbReference>
<evidence type="ECO:0000313" key="1">
    <source>
        <dbReference type="EMBL" id="SMC95579.1"/>
    </source>
</evidence>
<sequence>MSRFSRTLESYRNVLVAVPSAGQDVCKACWRDTAGYAYCWRCNEHLQGHADLLADVVVPIALAEQSKQFAYELRQYKDGREQISRPLRIRLTAVLAEFLRLHETCLAQAIGIAEFDQVTYVPSTSGREVHPLAKMLSHAILQTKPRFAQVLEPNAKVPADRVVRPDRFTATSAGRNVLVVDDTWTTGARLQSASVVLKTAGAAKVAGLVLGRWFDDDFPPARRYLQRAKAEPFDWQRCCLGRSGLGVC</sequence>
<gene>
    <name evidence="1" type="ORF">SAMN05661093_03183</name>
</gene>
<keyword evidence="1" id="KW-0808">Transferase</keyword>
<organism evidence="1 2">
    <name type="scientific">Kibdelosporangium aridum</name>
    <dbReference type="NCBI Taxonomy" id="2030"/>
    <lineage>
        <taxon>Bacteria</taxon>
        <taxon>Bacillati</taxon>
        <taxon>Actinomycetota</taxon>
        <taxon>Actinomycetes</taxon>
        <taxon>Pseudonocardiales</taxon>
        <taxon>Pseudonocardiaceae</taxon>
        <taxon>Kibdelosporangium</taxon>
    </lineage>
</organism>
<keyword evidence="1" id="KW-0328">Glycosyltransferase</keyword>
<protein>
    <submittedName>
        <fullName evidence="1">Predicted amidophosphoribosyltransferases</fullName>
    </submittedName>
</protein>